<dbReference type="PROSITE" id="PS50043">
    <property type="entry name" value="HTH_LUXR_2"/>
    <property type="match status" value="1"/>
</dbReference>
<dbReference type="InterPro" id="IPR016032">
    <property type="entry name" value="Sig_transdc_resp-reg_C-effctor"/>
</dbReference>
<organism evidence="3 4">
    <name type="scientific">Cloacibacillus evryensis</name>
    <dbReference type="NCBI Taxonomy" id="508460"/>
    <lineage>
        <taxon>Bacteria</taxon>
        <taxon>Thermotogati</taxon>
        <taxon>Synergistota</taxon>
        <taxon>Synergistia</taxon>
        <taxon>Synergistales</taxon>
        <taxon>Synergistaceae</taxon>
        <taxon>Cloacibacillus</taxon>
    </lineage>
</organism>
<feature type="transmembrane region" description="Helical" evidence="1">
    <location>
        <begin position="112"/>
        <end position="132"/>
    </location>
</feature>
<evidence type="ECO:0000313" key="3">
    <source>
        <dbReference type="EMBL" id="MCQ4813141.1"/>
    </source>
</evidence>
<dbReference type="EMBL" id="JANFYT010000003">
    <property type="protein sequence ID" value="MCQ4813141.1"/>
    <property type="molecule type" value="Genomic_DNA"/>
</dbReference>
<sequence length="295" mass="31818">MIEPPRNWRSSAAETISSGLPGGPGKRRHILLIAIVVVMSITVGMCDGVITGLYAKNQLDVTAYPRLLYVLGILAAGCLADLRGRAFLTPATLSLLTLLVAATLFLRSPEYYAASLSAYYLYCGFYIIYITLIFTDIAPSTANPPLWAGMGRCARSFAVAPAIVSGAFAFDGWGSTAFEAVILALFALSVPLMLLREKAAAGPRETTGPGVVEEHLGSFAERYSLTQRETMVLEKMIVEDETAKEIGRSLYISERSCRHHLTAIYEKAGVKNRAAVFIRGEKAGGIIETAVDTLD</sequence>
<dbReference type="CDD" id="cd06170">
    <property type="entry name" value="LuxR_C_like"/>
    <property type="match status" value="1"/>
</dbReference>
<dbReference type="InterPro" id="IPR036259">
    <property type="entry name" value="MFS_trans_sf"/>
</dbReference>
<keyword evidence="1" id="KW-0812">Transmembrane</keyword>
<proteinExistence type="predicted"/>
<evidence type="ECO:0000259" key="2">
    <source>
        <dbReference type="PROSITE" id="PS50043"/>
    </source>
</evidence>
<comment type="caution">
    <text evidence="3">The sequence shown here is derived from an EMBL/GenBank/DDBJ whole genome shotgun (WGS) entry which is preliminary data.</text>
</comment>
<dbReference type="InterPro" id="IPR000792">
    <property type="entry name" value="Tscrpt_reg_LuxR_C"/>
</dbReference>
<keyword evidence="1" id="KW-0472">Membrane</keyword>
<dbReference type="GO" id="GO:0006355">
    <property type="term" value="P:regulation of DNA-templated transcription"/>
    <property type="evidence" value="ECO:0007669"/>
    <property type="project" value="InterPro"/>
</dbReference>
<dbReference type="GO" id="GO:0003677">
    <property type="term" value="F:DNA binding"/>
    <property type="evidence" value="ECO:0007669"/>
    <property type="project" value="InterPro"/>
</dbReference>
<feature type="transmembrane region" description="Helical" evidence="1">
    <location>
        <begin position="87"/>
        <end position="106"/>
    </location>
</feature>
<dbReference type="InterPro" id="IPR036388">
    <property type="entry name" value="WH-like_DNA-bd_sf"/>
</dbReference>
<dbReference type="SUPFAM" id="SSF46894">
    <property type="entry name" value="C-terminal effector domain of the bipartite response regulators"/>
    <property type="match status" value="1"/>
</dbReference>
<gene>
    <name evidence="3" type="ORF">NE630_01730</name>
</gene>
<dbReference type="Proteomes" id="UP001205919">
    <property type="component" value="Unassembled WGS sequence"/>
</dbReference>
<keyword evidence="4" id="KW-1185">Reference proteome</keyword>
<keyword evidence="1" id="KW-1133">Transmembrane helix</keyword>
<accession>A0AAW5JZP8</accession>
<dbReference type="RefSeq" id="WP_147564106.1">
    <property type="nucleotide sequence ID" value="NZ_CABKQM010000002.1"/>
</dbReference>
<protein>
    <submittedName>
        <fullName evidence="3">Helix-turn-helix transcriptional regulator</fullName>
    </submittedName>
</protein>
<reference evidence="3 4" key="1">
    <citation type="submission" date="2022-06" db="EMBL/GenBank/DDBJ databases">
        <title>Isolation of gut microbiota from human fecal samples.</title>
        <authorList>
            <person name="Pamer E.G."/>
            <person name="Barat B."/>
            <person name="Waligurski E."/>
            <person name="Medina S."/>
            <person name="Paddock L."/>
            <person name="Mostad J."/>
        </authorList>
    </citation>
    <scope>NUCLEOTIDE SEQUENCE [LARGE SCALE GENOMIC DNA]</scope>
    <source>
        <strain evidence="3 4">DFI.9.90</strain>
    </source>
</reference>
<dbReference type="SMART" id="SM00421">
    <property type="entry name" value="HTH_LUXR"/>
    <property type="match status" value="1"/>
</dbReference>
<dbReference type="Gene3D" id="1.10.10.10">
    <property type="entry name" value="Winged helix-like DNA-binding domain superfamily/Winged helix DNA-binding domain"/>
    <property type="match status" value="1"/>
</dbReference>
<dbReference type="Pfam" id="PF00196">
    <property type="entry name" value="GerE"/>
    <property type="match status" value="1"/>
</dbReference>
<feature type="domain" description="HTH luxR-type" evidence="2">
    <location>
        <begin position="218"/>
        <end position="284"/>
    </location>
</feature>
<evidence type="ECO:0000313" key="4">
    <source>
        <dbReference type="Proteomes" id="UP001205919"/>
    </source>
</evidence>
<dbReference type="AlphaFoldDB" id="A0AAW5JZP8"/>
<feature type="transmembrane region" description="Helical" evidence="1">
    <location>
        <begin position="30"/>
        <end position="55"/>
    </location>
</feature>
<evidence type="ECO:0000256" key="1">
    <source>
        <dbReference type="SAM" id="Phobius"/>
    </source>
</evidence>
<dbReference type="SUPFAM" id="SSF103473">
    <property type="entry name" value="MFS general substrate transporter"/>
    <property type="match status" value="1"/>
</dbReference>
<name>A0AAW5JZP8_9BACT</name>
<feature type="transmembrane region" description="Helical" evidence="1">
    <location>
        <begin position="176"/>
        <end position="195"/>
    </location>
</feature>